<name>A0A7K4NSD1_9ARCH</name>
<dbReference type="GO" id="GO:0006364">
    <property type="term" value="P:rRNA processing"/>
    <property type="evidence" value="ECO:0007669"/>
    <property type="project" value="InterPro"/>
</dbReference>
<dbReference type="Pfam" id="PF01269">
    <property type="entry name" value="Fibrillarin"/>
    <property type="match status" value="1"/>
</dbReference>
<dbReference type="SMART" id="SM01206">
    <property type="entry name" value="Fibrillarin"/>
    <property type="match status" value="1"/>
</dbReference>
<dbReference type="InterPro" id="IPR029063">
    <property type="entry name" value="SAM-dependent_MTases_sf"/>
</dbReference>
<dbReference type="Proteomes" id="UP000526196">
    <property type="component" value="Unassembled WGS sequence"/>
</dbReference>
<organism evidence="1 2">
    <name type="scientific">Marine Group I thaumarchaeote</name>
    <dbReference type="NCBI Taxonomy" id="2511932"/>
    <lineage>
        <taxon>Archaea</taxon>
        <taxon>Nitrososphaerota</taxon>
        <taxon>Marine Group I</taxon>
    </lineage>
</organism>
<dbReference type="AlphaFoldDB" id="A0A7K4NSD1"/>
<comment type="caution">
    <text evidence="1">The sequence shown here is derived from an EMBL/GenBank/DDBJ whole genome shotgun (WGS) entry which is preliminary data.</text>
</comment>
<protein>
    <recommendedName>
        <fullName evidence="3">Fibrillarin-like rRNA/tRNA 2'-O-methyltransferase</fullName>
    </recommendedName>
</protein>
<evidence type="ECO:0008006" key="3">
    <source>
        <dbReference type="Google" id="ProtNLM"/>
    </source>
</evidence>
<dbReference type="Gene3D" id="3.40.50.150">
    <property type="entry name" value="Vaccinia Virus protein VP39"/>
    <property type="match status" value="1"/>
</dbReference>
<evidence type="ECO:0000313" key="1">
    <source>
        <dbReference type="EMBL" id="NWK05318.1"/>
    </source>
</evidence>
<accession>A0A7K4NSD1</accession>
<reference evidence="1 2" key="1">
    <citation type="journal article" date="2019" name="Environ. Microbiol.">
        <title>Genomics insights into ecotype formation of ammonia-oxidizing archaea in the deep ocean.</title>
        <authorList>
            <person name="Wang Y."/>
            <person name="Huang J.M."/>
            <person name="Cui G.J."/>
            <person name="Nunoura T."/>
            <person name="Takaki Y."/>
            <person name="Li W.L."/>
            <person name="Li J."/>
            <person name="Gao Z.M."/>
            <person name="Takai K."/>
            <person name="Zhang A.Q."/>
            <person name="Stepanauskas R."/>
        </authorList>
    </citation>
    <scope>NUCLEOTIDE SEQUENCE [LARGE SCALE GENOMIC DNA]</scope>
    <source>
        <strain evidence="1 2">F20</strain>
    </source>
</reference>
<dbReference type="InterPro" id="IPR000692">
    <property type="entry name" value="Fibrillarin"/>
</dbReference>
<gene>
    <name evidence="1" type="ORF">HX833_04420</name>
</gene>
<sequence>MKFNEIVKWKTSIGDFPCTRKFDSDNLSVDDSSKKHLRVWNSFKSTLSAAIICGLEIMPINKTTNILYIGTLDDDIKLNFLDLVENNQEIIVLNENNPKTNGDYNPTPTRNASIKYVNSLEQIQGKFLVIYIDDVDFTLEKIANLSNQFLNNSGYLIISLKKSSREKFEKIFSNLSQSFQIIQELNIESYFRNKSLFLFKNRNVK</sequence>
<evidence type="ECO:0000313" key="2">
    <source>
        <dbReference type="Proteomes" id="UP000526196"/>
    </source>
</evidence>
<proteinExistence type="predicted"/>
<dbReference type="EMBL" id="JACASX010000006">
    <property type="protein sequence ID" value="NWK05318.1"/>
    <property type="molecule type" value="Genomic_DNA"/>
</dbReference>
<dbReference type="GO" id="GO:0003723">
    <property type="term" value="F:RNA binding"/>
    <property type="evidence" value="ECO:0007669"/>
    <property type="project" value="InterPro"/>
</dbReference>
<dbReference type="GO" id="GO:0008168">
    <property type="term" value="F:methyltransferase activity"/>
    <property type="evidence" value="ECO:0007669"/>
    <property type="project" value="InterPro"/>
</dbReference>